<name>A0ABD3DHC1_9LAMI</name>
<proteinExistence type="predicted"/>
<accession>A0ABD3DHC1</accession>
<sequence>MAINREQRRIWEFERVKSNGGHDWSQAEDMGGELPFLALVGGVA</sequence>
<gene>
    <name evidence="1" type="ORF">CASFOL_012528</name>
</gene>
<keyword evidence="2" id="KW-1185">Reference proteome</keyword>
<dbReference type="EMBL" id="JAVIJP010000016">
    <property type="protein sequence ID" value="KAL3641713.1"/>
    <property type="molecule type" value="Genomic_DNA"/>
</dbReference>
<reference evidence="2" key="1">
    <citation type="journal article" date="2024" name="IScience">
        <title>Strigolactones Initiate the Formation of Haustorium-like Structures in Castilleja.</title>
        <authorList>
            <person name="Buerger M."/>
            <person name="Peterson D."/>
            <person name="Chory J."/>
        </authorList>
    </citation>
    <scope>NUCLEOTIDE SEQUENCE [LARGE SCALE GENOMIC DNA]</scope>
</reference>
<dbReference type="AlphaFoldDB" id="A0ABD3DHC1"/>
<protein>
    <submittedName>
        <fullName evidence="1">Uncharacterized protein</fullName>
    </submittedName>
</protein>
<evidence type="ECO:0000313" key="2">
    <source>
        <dbReference type="Proteomes" id="UP001632038"/>
    </source>
</evidence>
<dbReference type="Proteomes" id="UP001632038">
    <property type="component" value="Unassembled WGS sequence"/>
</dbReference>
<organism evidence="1 2">
    <name type="scientific">Castilleja foliolosa</name>
    <dbReference type="NCBI Taxonomy" id="1961234"/>
    <lineage>
        <taxon>Eukaryota</taxon>
        <taxon>Viridiplantae</taxon>
        <taxon>Streptophyta</taxon>
        <taxon>Embryophyta</taxon>
        <taxon>Tracheophyta</taxon>
        <taxon>Spermatophyta</taxon>
        <taxon>Magnoliopsida</taxon>
        <taxon>eudicotyledons</taxon>
        <taxon>Gunneridae</taxon>
        <taxon>Pentapetalae</taxon>
        <taxon>asterids</taxon>
        <taxon>lamiids</taxon>
        <taxon>Lamiales</taxon>
        <taxon>Orobanchaceae</taxon>
        <taxon>Pedicularideae</taxon>
        <taxon>Castillejinae</taxon>
        <taxon>Castilleja</taxon>
    </lineage>
</organism>
<evidence type="ECO:0000313" key="1">
    <source>
        <dbReference type="EMBL" id="KAL3641713.1"/>
    </source>
</evidence>
<comment type="caution">
    <text evidence="1">The sequence shown here is derived from an EMBL/GenBank/DDBJ whole genome shotgun (WGS) entry which is preliminary data.</text>
</comment>